<name>A0AAV7QC98_PLEWA</name>
<dbReference type="Proteomes" id="UP001066276">
    <property type="component" value="Chromosome 6"/>
</dbReference>
<dbReference type="AlphaFoldDB" id="A0AAV7QC98"/>
<comment type="caution">
    <text evidence="1">The sequence shown here is derived from an EMBL/GenBank/DDBJ whole genome shotgun (WGS) entry which is preliminary data.</text>
</comment>
<proteinExistence type="predicted"/>
<protein>
    <submittedName>
        <fullName evidence="1">Uncharacterized protein</fullName>
    </submittedName>
</protein>
<evidence type="ECO:0000313" key="1">
    <source>
        <dbReference type="EMBL" id="KAJ1137939.1"/>
    </source>
</evidence>
<keyword evidence="2" id="KW-1185">Reference proteome</keyword>
<dbReference type="EMBL" id="JANPWB010000010">
    <property type="protein sequence ID" value="KAJ1137939.1"/>
    <property type="molecule type" value="Genomic_DNA"/>
</dbReference>
<accession>A0AAV7QC98</accession>
<reference evidence="1" key="1">
    <citation type="journal article" date="2022" name="bioRxiv">
        <title>Sequencing and chromosome-scale assembly of the giantPleurodeles waltlgenome.</title>
        <authorList>
            <person name="Brown T."/>
            <person name="Elewa A."/>
            <person name="Iarovenko S."/>
            <person name="Subramanian E."/>
            <person name="Araus A.J."/>
            <person name="Petzold A."/>
            <person name="Susuki M."/>
            <person name="Suzuki K.-i.T."/>
            <person name="Hayashi T."/>
            <person name="Toyoda A."/>
            <person name="Oliveira C."/>
            <person name="Osipova E."/>
            <person name="Leigh N.D."/>
            <person name="Simon A."/>
            <person name="Yun M.H."/>
        </authorList>
    </citation>
    <scope>NUCLEOTIDE SEQUENCE</scope>
    <source>
        <strain evidence="1">20211129_DDA</strain>
        <tissue evidence="1">Liver</tissue>
    </source>
</reference>
<sequence>MAQTTRCRTAHRGQADGIGRTAGDVATLLASLPFRAHDRDDVLEDSVGSVYFYTVEQQVSDLEDSNVKYNVISKVQAELNELQLKLNETENRSRCSNLSFLGEESQAVLLAPITLLEVKEAILVSPSGKACGEDGLPAEVYKTLIGQVAEFLVTFVNDMLNEVDDPASFTRAS</sequence>
<gene>
    <name evidence="1" type="ORF">NDU88_004333</name>
</gene>
<organism evidence="1 2">
    <name type="scientific">Pleurodeles waltl</name>
    <name type="common">Iberian ribbed newt</name>
    <dbReference type="NCBI Taxonomy" id="8319"/>
    <lineage>
        <taxon>Eukaryota</taxon>
        <taxon>Metazoa</taxon>
        <taxon>Chordata</taxon>
        <taxon>Craniata</taxon>
        <taxon>Vertebrata</taxon>
        <taxon>Euteleostomi</taxon>
        <taxon>Amphibia</taxon>
        <taxon>Batrachia</taxon>
        <taxon>Caudata</taxon>
        <taxon>Salamandroidea</taxon>
        <taxon>Salamandridae</taxon>
        <taxon>Pleurodelinae</taxon>
        <taxon>Pleurodeles</taxon>
    </lineage>
</organism>
<evidence type="ECO:0000313" key="2">
    <source>
        <dbReference type="Proteomes" id="UP001066276"/>
    </source>
</evidence>